<proteinExistence type="predicted"/>
<organism evidence="1 2">
    <name type="scientific">Lacihabitans soyangensis</name>
    <dbReference type="NCBI Taxonomy" id="869394"/>
    <lineage>
        <taxon>Bacteria</taxon>
        <taxon>Pseudomonadati</taxon>
        <taxon>Bacteroidota</taxon>
        <taxon>Cytophagia</taxon>
        <taxon>Cytophagales</taxon>
        <taxon>Leadbetterellaceae</taxon>
        <taxon>Lacihabitans</taxon>
    </lineage>
</organism>
<name>A0AAE3GY39_9BACT</name>
<protein>
    <submittedName>
        <fullName evidence="1">Uncharacterized protein</fullName>
    </submittedName>
</protein>
<comment type="caution">
    <text evidence="1">The sequence shown here is derived from an EMBL/GenBank/DDBJ whole genome shotgun (WGS) entry which is preliminary data.</text>
</comment>
<sequence>MELYSEIPEVNFNKKMERTLKLNTNIQVTVSQIVDLARQLPKKERLQLASILIEEEDFISKDELLFKIREGFEDVKLHKEGKIKLRTLDDFLADV</sequence>
<dbReference type="RefSeq" id="WP_255035087.1">
    <property type="nucleotide sequence ID" value="NZ_RJUF01000001.1"/>
</dbReference>
<evidence type="ECO:0000313" key="1">
    <source>
        <dbReference type="EMBL" id="MCP9761353.1"/>
    </source>
</evidence>
<dbReference type="AlphaFoldDB" id="A0AAE3GY39"/>
<dbReference type="Proteomes" id="UP001204144">
    <property type="component" value="Unassembled WGS sequence"/>
</dbReference>
<dbReference type="EMBL" id="RJUF01000001">
    <property type="protein sequence ID" value="MCP9761353.1"/>
    <property type="molecule type" value="Genomic_DNA"/>
</dbReference>
<gene>
    <name evidence="1" type="ORF">EGI31_00190</name>
</gene>
<evidence type="ECO:0000313" key="2">
    <source>
        <dbReference type="Proteomes" id="UP001204144"/>
    </source>
</evidence>
<keyword evidence="2" id="KW-1185">Reference proteome</keyword>
<accession>A0AAE3GY39</accession>
<reference evidence="1 2" key="1">
    <citation type="submission" date="2018-11" db="EMBL/GenBank/DDBJ databases">
        <title>Novel bacteria species description.</title>
        <authorList>
            <person name="Han J.-H."/>
        </authorList>
    </citation>
    <scope>NUCLEOTIDE SEQUENCE [LARGE SCALE GENOMIC DNA]</scope>
    <source>
        <strain evidence="1 2">KCTC23259</strain>
    </source>
</reference>